<gene>
    <name evidence="1" type="ORF">FK219_009585</name>
</gene>
<dbReference type="RefSeq" id="WP_152583883.1">
    <property type="nucleotide sequence ID" value="NZ_VIKT02000015.1"/>
</dbReference>
<dbReference type="EMBL" id="VIKT02000015">
    <property type="protein sequence ID" value="NHF63486.1"/>
    <property type="molecule type" value="Genomic_DNA"/>
</dbReference>
<reference evidence="1 2" key="1">
    <citation type="submission" date="2019-06" db="EMBL/GenBank/DDBJ databases">
        <authorList>
            <person name="De-Chao Zhang Q."/>
        </authorList>
    </citation>
    <scope>NUCLEOTIDE SEQUENCE [LARGE SCALE GENOMIC DNA]</scope>
    <source>
        <strain evidence="1 2">KN1116</strain>
    </source>
</reference>
<evidence type="ECO:0000313" key="2">
    <source>
        <dbReference type="Proteomes" id="UP000818266"/>
    </source>
</evidence>
<organism evidence="1 2">
    <name type="scientific">Microcella pacifica</name>
    <dbReference type="NCBI Taxonomy" id="2591847"/>
    <lineage>
        <taxon>Bacteria</taxon>
        <taxon>Bacillati</taxon>
        <taxon>Actinomycetota</taxon>
        <taxon>Actinomycetes</taxon>
        <taxon>Micrococcales</taxon>
        <taxon>Microbacteriaceae</taxon>
        <taxon>Microcella</taxon>
    </lineage>
</organism>
<name>A0A9E5JQX6_9MICO</name>
<evidence type="ECO:0000313" key="1">
    <source>
        <dbReference type="EMBL" id="NHF63486.1"/>
    </source>
</evidence>
<sequence length="158" mass="16438">MRRTAPAVGALALAVTLGLTGCFGNPLEQLTDNLVEGGIENLIEDQTGVDIDVDGGGGASLPSSWPSDVPTPDGTVLFSAGVDGNFTATFEISGADVVDRLRSDLEGSGYALSQEADYGGLLNYLYENDTNTVTVVYIAGEDGNSDSLQYSIVPKEQQ</sequence>
<proteinExistence type="predicted"/>
<dbReference type="PROSITE" id="PS51257">
    <property type="entry name" value="PROKAR_LIPOPROTEIN"/>
    <property type="match status" value="1"/>
</dbReference>
<dbReference type="OrthoDB" id="5126245at2"/>
<dbReference type="AlphaFoldDB" id="A0A9E5JQX6"/>
<keyword evidence="2" id="KW-1185">Reference proteome</keyword>
<dbReference type="Proteomes" id="UP000818266">
    <property type="component" value="Unassembled WGS sequence"/>
</dbReference>
<protein>
    <submittedName>
        <fullName evidence="1">Uncharacterized protein</fullName>
    </submittedName>
</protein>
<comment type="caution">
    <text evidence="1">The sequence shown here is derived from an EMBL/GenBank/DDBJ whole genome shotgun (WGS) entry which is preliminary data.</text>
</comment>
<accession>A0A9E5JQX6</accession>
<reference evidence="1 2" key="2">
    <citation type="submission" date="2020-03" db="EMBL/GenBank/DDBJ databases">
        <title>Chryseoglobus sp. isolated from a deep-sea seamount.</title>
        <authorList>
            <person name="Zhang D.-C."/>
        </authorList>
    </citation>
    <scope>NUCLEOTIDE SEQUENCE [LARGE SCALE GENOMIC DNA]</scope>
    <source>
        <strain evidence="1 2">KN1116</strain>
    </source>
</reference>